<name>A0A059U8M8_9VIRU</name>
<dbReference type="EMBL" id="KJ524452">
    <property type="protein sequence ID" value="AHZ62719.1"/>
    <property type="molecule type" value="mRNA"/>
</dbReference>
<evidence type="ECO:0000313" key="1">
    <source>
        <dbReference type="EMBL" id="AHZ62719.1"/>
    </source>
</evidence>
<dbReference type="InterPro" id="IPR008891">
    <property type="entry name" value="Viral_NABP"/>
</dbReference>
<accession>A0A059U8M8</accession>
<organism evidence="1">
    <name type="scientific">Grapevine virus B</name>
    <dbReference type="NCBI Taxonomy" id="35289"/>
    <lineage>
        <taxon>Viruses</taxon>
        <taxon>Riboviria</taxon>
        <taxon>Orthornavirae</taxon>
        <taxon>Kitrinoviricota</taxon>
        <taxon>Alsuviricetes</taxon>
        <taxon>Tymovirales</taxon>
        <taxon>Betaflexiviridae</taxon>
        <taxon>Trivirinae</taxon>
        <taxon>Vitivirus</taxon>
        <taxon>Vitivirus betavitis</taxon>
    </lineage>
</organism>
<reference evidence="1" key="1">
    <citation type="journal article" date="2015" name="Springerplus">
        <title>Brief report of the construction of infectious DNA clones of South African genetic variants of grapevine virus A and grapevine virus B.</title>
        <authorList>
            <person name="Goszczynski D.E."/>
        </authorList>
    </citation>
    <scope>NUCLEOTIDE SEQUENCE</scope>
    <source>
        <strain evidence="1">GVB 953-1</strain>
    </source>
</reference>
<dbReference type="Pfam" id="PF05515">
    <property type="entry name" value="Viral_NABP"/>
    <property type="match status" value="1"/>
</dbReference>
<proteinExistence type="evidence at transcript level"/>
<protein>
    <submittedName>
        <fullName evidence="1">RNA binding protein</fullName>
    </submittedName>
</protein>
<sequence>MSKYLGESRSAAKRRATRYGRCYCCGRVECNKGLRTTRSQDEVKECIRTPATRFLTENGGRYVTNAINLALGDMERIGKSEYQSLFRQNRAPFGMRSPEETPEFYNWGTDFNAGSSVFADRPYK</sequence>